<dbReference type="AlphaFoldDB" id="A0AB36ZTE2"/>
<dbReference type="InterPro" id="IPR036890">
    <property type="entry name" value="HATPase_C_sf"/>
</dbReference>
<dbReference type="Proteomes" id="UP000239861">
    <property type="component" value="Unassembled WGS sequence"/>
</dbReference>
<dbReference type="Gene3D" id="3.30.450.20">
    <property type="entry name" value="PAS domain"/>
    <property type="match status" value="1"/>
</dbReference>
<dbReference type="EMBL" id="PTIW01000032">
    <property type="protein sequence ID" value="PPK59369.1"/>
    <property type="molecule type" value="Genomic_DNA"/>
</dbReference>
<protein>
    <recommendedName>
        <fullName evidence="2">histidine kinase</fullName>
        <ecNumber evidence="2">2.7.13.3</ecNumber>
    </recommendedName>
</protein>
<dbReference type="Pfam" id="PF14827">
    <property type="entry name" value="dCache_3"/>
    <property type="match status" value="1"/>
</dbReference>
<dbReference type="GO" id="GO:0000156">
    <property type="term" value="F:phosphorelay response regulator activity"/>
    <property type="evidence" value="ECO:0007669"/>
    <property type="project" value="TreeGrafter"/>
</dbReference>
<evidence type="ECO:0000256" key="6">
    <source>
        <dbReference type="SAM" id="Phobius"/>
    </source>
</evidence>
<dbReference type="InterPro" id="IPR029150">
    <property type="entry name" value="dCache_3"/>
</dbReference>
<keyword evidence="6" id="KW-0472">Membrane</keyword>
<dbReference type="CDD" id="cd00082">
    <property type="entry name" value="HisKA"/>
    <property type="match status" value="1"/>
</dbReference>
<proteinExistence type="predicted"/>
<dbReference type="SUPFAM" id="SSF47384">
    <property type="entry name" value="Homodimeric domain of signal transducing histidine kinase"/>
    <property type="match status" value="1"/>
</dbReference>
<feature type="transmembrane region" description="Helical" evidence="6">
    <location>
        <begin position="20"/>
        <end position="40"/>
    </location>
</feature>
<sequence length="750" mass="88236">MTNILIKRHIMLYRQNAYKYLLLFVILALSVVLFTSLYIHNKEKNLLDSKYKESAKNTKEFIKNLIENKQNATLAIAISLAKDDRLYSYMKNKTYKNFEYEKISSQMREYTKFKNVWIQIIDKNGTSIYRSWTKKTNDNLLFRKDLNKMFKKQDITTSISVGKFDLSIKARTPIFDDGKFLGALEVITHFNSISKRLKKRGIDAIIAVDKKYKSRLTFPLTTNFIDDYYISNLDASKKFINYLKQNNIHNYFNIKDYKIENTLFITSYELRDDNGGHLASIISFKDKNSIDIQAIKDYKRQMIMLVVILLIILVFIFTLYVYNIDSKNVNRLNSRLKKHIKQLKIQENKKQSILDSQSSIMVITDGVNIINANKQLLKFFKDIRTLQEFREKYVCVCTQFIDMQDNSYIFDKDYDGKNWAEYILSKPHKNFKAAMKNHYGSIRHFSIKVSKGEYDDYIIVTLADISSEIEQKQQLKYLNNNLEKLVNKKTLELKKLNESLEDKIKDEIFKSQEKDRLLFQQSKITAIAETLNNIAHQWRQPLSTISTATSGMQLQKEMKILDDETFNDSCETILRSTKTLSKTIDNFSNFFVQEKQKIEFKLSESIHETLKFLNSTFEEKNIIIDYSMDKDIKIYGYKQEFQQSLLSIFDNAIYAVCTNKDIKNRIISIEIKNNCLSIRDSGDGIDEEDLDKVLEPYFTKKHQAFGIGMGLYMVQELLVKHMKYEIEVKNSTFSYNNKEYYGALIFINFN</sequence>
<feature type="domain" description="Histidine kinase" evidence="7">
    <location>
        <begin position="533"/>
        <end position="750"/>
    </location>
</feature>
<keyword evidence="6" id="KW-1133">Transmembrane helix</keyword>
<keyword evidence="6" id="KW-0812">Transmembrane</keyword>
<evidence type="ECO:0000259" key="7">
    <source>
        <dbReference type="PROSITE" id="PS50109"/>
    </source>
</evidence>
<dbReference type="GO" id="GO:0000155">
    <property type="term" value="F:phosphorelay sensor kinase activity"/>
    <property type="evidence" value="ECO:0007669"/>
    <property type="project" value="InterPro"/>
</dbReference>
<evidence type="ECO:0000313" key="8">
    <source>
        <dbReference type="EMBL" id="PPK59369.1"/>
    </source>
</evidence>
<evidence type="ECO:0000313" key="9">
    <source>
        <dbReference type="Proteomes" id="UP000239861"/>
    </source>
</evidence>
<dbReference type="InterPro" id="IPR003594">
    <property type="entry name" value="HATPase_dom"/>
</dbReference>
<dbReference type="GO" id="GO:0030295">
    <property type="term" value="F:protein kinase activator activity"/>
    <property type="evidence" value="ECO:0007669"/>
    <property type="project" value="TreeGrafter"/>
</dbReference>
<comment type="caution">
    <text evidence="8">The sequence shown here is derived from an EMBL/GenBank/DDBJ whole genome shotgun (WGS) entry which is preliminary data.</text>
</comment>
<accession>A0AB36ZTE2</accession>
<dbReference type="PROSITE" id="PS50109">
    <property type="entry name" value="HIS_KIN"/>
    <property type="match status" value="1"/>
</dbReference>
<dbReference type="InterPro" id="IPR050351">
    <property type="entry name" value="BphY/WalK/GraS-like"/>
</dbReference>
<keyword evidence="4 8" id="KW-0418">Kinase</keyword>
<comment type="catalytic activity">
    <reaction evidence="1">
        <text>ATP + protein L-histidine = ADP + protein N-phospho-L-histidine.</text>
        <dbReference type="EC" id="2.7.13.3"/>
    </reaction>
</comment>
<evidence type="ECO:0000256" key="2">
    <source>
        <dbReference type="ARBA" id="ARBA00012438"/>
    </source>
</evidence>
<dbReference type="GO" id="GO:0007234">
    <property type="term" value="P:osmosensory signaling via phosphorelay pathway"/>
    <property type="evidence" value="ECO:0007669"/>
    <property type="project" value="TreeGrafter"/>
</dbReference>
<dbReference type="PANTHER" id="PTHR42878:SF13">
    <property type="entry name" value="HISTIDINE KINASE"/>
    <property type="match status" value="1"/>
</dbReference>
<dbReference type="Pfam" id="PF02518">
    <property type="entry name" value="HATPase_c"/>
    <property type="match status" value="1"/>
</dbReference>
<name>A0AB36ZTE2_9BACT</name>
<evidence type="ECO:0000256" key="4">
    <source>
        <dbReference type="ARBA" id="ARBA00022777"/>
    </source>
</evidence>
<keyword evidence="3" id="KW-0808">Transferase</keyword>
<keyword evidence="5" id="KW-0175">Coiled coil</keyword>
<dbReference type="SUPFAM" id="SSF55874">
    <property type="entry name" value="ATPase domain of HSP90 chaperone/DNA topoisomerase II/histidine kinase"/>
    <property type="match status" value="1"/>
</dbReference>
<evidence type="ECO:0000256" key="3">
    <source>
        <dbReference type="ARBA" id="ARBA00022679"/>
    </source>
</evidence>
<feature type="transmembrane region" description="Helical" evidence="6">
    <location>
        <begin position="302"/>
        <end position="322"/>
    </location>
</feature>
<dbReference type="InterPro" id="IPR036097">
    <property type="entry name" value="HisK_dim/P_sf"/>
</dbReference>
<reference evidence="8 9" key="1">
    <citation type="submission" date="2018-02" db="EMBL/GenBank/DDBJ databases">
        <title>Subsurface microbial communities from deep shales in Ohio and West Virginia, USA.</title>
        <authorList>
            <person name="Wrighton K."/>
        </authorList>
    </citation>
    <scope>NUCLEOTIDE SEQUENCE [LARGE SCALE GENOMIC DNA]</scope>
    <source>
        <strain evidence="8 9">MARC-MIP3H16</strain>
    </source>
</reference>
<evidence type="ECO:0000256" key="1">
    <source>
        <dbReference type="ARBA" id="ARBA00000085"/>
    </source>
</evidence>
<dbReference type="EC" id="2.7.13.3" evidence="2"/>
<dbReference type="Gene3D" id="1.10.287.130">
    <property type="match status" value="1"/>
</dbReference>
<dbReference type="InterPro" id="IPR029151">
    <property type="entry name" value="Sensor-like_sf"/>
</dbReference>
<dbReference type="InterPro" id="IPR003661">
    <property type="entry name" value="HisK_dim/P_dom"/>
</dbReference>
<dbReference type="SUPFAM" id="SSF103190">
    <property type="entry name" value="Sensory domain-like"/>
    <property type="match status" value="1"/>
</dbReference>
<gene>
    <name evidence="8" type="ORF">B0F89_1324</name>
</gene>
<evidence type="ECO:0000256" key="5">
    <source>
        <dbReference type="SAM" id="Coils"/>
    </source>
</evidence>
<dbReference type="InterPro" id="IPR005467">
    <property type="entry name" value="His_kinase_dom"/>
</dbReference>
<organism evidence="8 9">
    <name type="scientific">Malaciobacter marinus</name>
    <dbReference type="NCBI Taxonomy" id="505249"/>
    <lineage>
        <taxon>Bacteria</taxon>
        <taxon>Pseudomonadati</taxon>
        <taxon>Campylobacterota</taxon>
        <taxon>Epsilonproteobacteria</taxon>
        <taxon>Campylobacterales</taxon>
        <taxon>Arcobacteraceae</taxon>
        <taxon>Malaciobacter</taxon>
    </lineage>
</organism>
<dbReference type="Gene3D" id="3.30.565.10">
    <property type="entry name" value="Histidine kinase-like ATPase, C-terminal domain"/>
    <property type="match status" value="1"/>
</dbReference>
<feature type="coiled-coil region" evidence="5">
    <location>
        <begin position="468"/>
        <end position="506"/>
    </location>
</feature>
<dbReference type="PANTHER" id="PTHR42878">
    <property type="entry name" value="TWO-COMPONENT HISTIDINE KINASE"/>
    <property type="match status" value="1"/>
</dbReference>